<reference evidence="1" key="1">
    <citation type="submission" date="2021-01" db="EMBL/GenBank/DDBJ databases">
        <authorList>
            <consortium name="Genoscope - CEA"/>
            <person name="William W."/>
        </authorList>
    </citation>
    <scope>NUCLEOTIDE SEQUENCE</scope>
</reference>
<organism evidence="1 2">
    <name type="scientific">Paramecium octaurelia</name>
    <dbReference type="NCBI Taxonomy" id="43137"/>
    <lineage>
        <taxon>Eukaryota</taxon>
        <taxon>Sar</taxon>
        <taxon>Alveolata</taxon>
        <taxon>Ciliophora</taxon>
        <taxon>Intramacronucleata</taxon>
        <taxon>Oligohymenophorea</taxon>
        <taxon>Peniculida</taxon>
        <taxon>Parameciidae</taxon>
        <taxon>Paramecium</taxon>
    </lineage>
</organism>
<dbReference type="OrthoDB" id="293222at2759"/>
<keyword evidence="2" id="KW-1185">Reference proteome</keyword>
<evidence type="ECO:0000313" key="2">
    <source>
        <dbReference type="Proteomes" id="UP000683925"/>
    </source>
</evidence>
<dbReference type="Proteomes" id="UP000683925">
    <property type="component" value="Unassembled WGS sequence"/>
</dbReference>
<name>A0A8S1S8L0_PAROT</name>
<protein>
    <submittedName>
        <fullName evidence="1">Uncharacterized protein</fullName>
    </submittedName>
</protein>
<gene>
    <name evidence="1" type="ORF">POCTA_138.1.T0070050</name>
</gene>
<dbReference type="OMA" id="KMAFENQ"/>
<dbReference type="EMBL" id="CAJJDP010000006">
    <property type="protein sequence ID" value="CAD8135827.1"/>
    <property type="molecule type" value="Genomic_DNA"/>
</dbReference>
<evidence type="ECO:0000313" key="1">
    <source>
        <dbReference type="EMBL" id="CAD8135827.1"/>
    </source>
</evidence>
<dbReference type="AlphaFoldDB" id="A0A8S1S8L0"/>
<sequence>MFAIITKKAGQTLKINNSDYTHKINKVYACIKSSKFTSSKLLREVRITKHGLIQQKFKSQNIYSEKQLEHVELIPEIVKTSEIKGKEYKMAFENQKQKSKWVYFDNYIDARKVRDFCYANAAINNLRYNLAGFIHILIKHFNETSIYFVLQKISKTRQEMERLSIIELNQSQTLSLFSPGLLAKQDYEMKQSLSFQENSIKTQGQDNQLNLFLQRVVNEYLDQVVEKHIEQVQDANLENENENEIQSVSYISVFQLSDHHKSKYLDLNSSNQMYNS</sequence>
<comment type="caution">
    <text evidence="1">The sequence shown here is derived from an EMBL/GenBank/DDBJ whole genome shotgun (WGS) entry which is preliminary data.</text>
</comment>
<accession>A0A8S1S8L0</accession>
<proteinExistence type="predicted"/>